<sequence length="187" mass="21553">MRRAMICLKGFSDDDGSLPLGYGGALNEIIEGGAQLRFWIKEYGGEAKSVLFDTVYTKNSSVQYENLEEWWYEDSISFTNQDSNHIFFRRGYKTDLDNSYRFYEDNTQTVSGVYDYPMHIFIRGQVPGASGEDRRGKIDTSIRIIQNESENTFPIFETKPIEEIDSDRFFEIGDTYLITGGYHMGDT</sequence>
<evidence type="ECO:0000313" key="1">
    <source>
        <dbReference type="EMBL" id="KKL28201.1"/>
    </source>
</evidence>
<name>A0A0F9EED7_9ZZZZ</name>
<organism evidence="1">
    <name type="scientific">marine sediment metagenome</name>
    <dbReference type="NCBI Taxonomy" id="412755"/>
    <lineage>
        <taxon>unclassified sequences</taxon>
        <taxon>metagenomes</taxon>
        <taxon>ecological metagenomes</taxon>
    </lineage>
</organism>
<proteinExistence type="predicted"/>
<dbReference type="AlphaFoldDB" id="A0A0F9EED7"/>
<feature type="non-terminal residue" evidence="1">
    <location>
        <position position="187"/>
    </location>
</feature>
<protein>
    <submittedName>
        <fullName evidence="1">Uncharacterized protein</fullName>
    </submittedName>
</protein>
<gene>
    <name evidence="1" type="ORF">LCGC14_2377510</name>
</gene>
<reference evidence="1" key="1">
    <citation type="journal article" date="2015" name="Nature">
        <title>Complex archaea that bridge the gap between prokaryotes and eukaryotes.</title>
        <authorList>
            <person name="Spang A."/>
            <person name="Saw J.H."/>
            <person name="Jorgensen S.L."/>
            <person name="Zaremba-Niedzwiedzka K."/>
            <person name="Martijn J."/>
            <person name="Lind A.E."/>
            <person name="van Eijk R."/>
            <person name="Schleper C."/>
            <person name="Guy L."/>
            <person name="Ettema T.J."/>
        </authorList>
    </citation>
    <scope>NUCLEOTIDE SEQUENCE</scope>
</reference>
<accession>A0A0F9EED7</accession>
<comment type="caution">
    <text evidence="1">The sequence shown here is derived from an EMBL/GenBank/DDBJ whole genome shotgun (WGS) entry which is preliminary data.</text>
</comment>
<dbReference type="EMBL" id="LAZR01035182">
    <property type="protein sequence ID" value="KKL28201.1"/>
    <property type="molecule type" value="Genomic_DNA"/>
</dbReference>